<organism evidence="4 5">
    <name type="scientific">Neokomagataea anthophila</name>
    <dbReference type="NCBI Taxonomy" id="2826925"/>
    <lineage>
        <taxon>Bacteria</taxon>
        <taxon>Pseudomonadati</taxon>
        <taxon>Pseudomonadota</taxon>
        <taxon>Alphaproteobacteria</taxon>
        <taxon>Acetobacterales</taxon>
        <taxon>Acetobacteraceae</taxon>
        <taxon>Neokomagataea</taxon>
    </lineage>
</organism>
<reference evidence="4 5" key="1">
    <citation type="submission" date="2021-04" db="EMBL/GenBank/DDBJ databases">
        <title>The complete genome sequence of Neokomagataea sp. TBRC 2177.</title>
        <authorList>
            <person name="Charoenyingcharoen P."/>
            <person name="Yukphan P."/>
        </authorList>
    </citation>
    <scope>NUCLEOTIDE SEQUENCE [LARGE SCALE GENOMIC DNA]</scope>
    <source>
        <strain evidence="4 5">TBRC 2177</strain>
    </source>
</reference>
<evidence type="ECO:0000259" key="3">
    <source>
        <dbReference type="Pfam" id="PF00512"/>
    </source>
</evidence>
<protein>
    <recommendedName>
        <fullName evidence="2">histidine kinase</fullName>
        <ecNumber evidence="2">2.7.13.3</ecNumber>
    </recommendedName>
</protein>
<dbReference type="EMBL" id="JAGRQH010000001">
    <property type="protein sequence ID" value="MBR0558747.1"/>
    <property type="molecule type" value="Genomic_DNA"/>
</dbReference>
<keyword evidence="4" id="KW-0808">Transferase</keyword>
<dbReference type="InterPro" id="IPR036097">
    <property type="entry name" value="HisK_dim/P_sf"/>
</dbReference>
<dbReference type="Pfam" id="PF00512">
    <property type="entry name" value="HisKA"/>
    <property type="match status" value="1"/>
</dbReference>
<dbReference type="Gene3D" id="1.10.287.130">
    <property type="match status" value="1"/>
</dbReference>
<dbReference type="RefSeq" id="WP_211680246.1">
    <property type="nucleotide sequence ID" value="NZ_JAGRQH010000001.1"/>
</dbReference>
<evidence type="ECO:0000256" key="2">
    <source>
        <dbReference type="ARBA" id="ARBA00012438"/>
    </source>
</evidence>
<dbReference type="SUPFAM" id="SSF47384">
    <property type="entry name" value="Homodimeric domain of signal transducing histidine kinase"/>
    <property type="match status" value="1"/>
</dbReference>
<name>A0ABS5E4B4_9PROT</name>
<keyword evidence="5" id="KW-1185">Reference proteome</keyword>
<dbReference type="EC" id="2.7.13.3" evidence="2"/>
<dbReference type="GO" id="GO:0016301">
    <property type="term" value="F:kinase activity"/>
    <property type="evidence" value="ECO:0007669"/>
    <property type="project" value="UniProtKB-KW"/>
</dbReference>
<keyword evidence="4" id="KW-0418">Kinase</keyword>
<dbReference type="Proteomes" id="UP000677812">
    <property type="component" value="Unassembled WGS sequence"/>
</dbReference>
<accession>A0ABS5E4B4</accession>
<gene>
    <name evidence="4" type="ORF">KB213_01545</name>
</gene>
<sequence>MPNSSQDEAAQTRHDLRNALASALLCAEMLESHQDPTVQDHAATIIHSLDRALALLRPPS</sequence>
<evidence type="ECO:0000313" key="5">
    <source>
        <dbReference type="Proteomes" id="UP000677812"/>
    </source>
</evidence>
<evidence type="ECO:0000313" key="4">
    <source>
        <dbReference type="EMBL" id="MBR0558747.1"/>
    </source>
</evidence>
<feature type="domain" description="Signal transduction histidine kinase dimerisation/phosphoacceptor" evidence="3">
    <location>
        <begin position="7"/>
        <end position="56"/>
    </location>
</feature>
<proteinExistence type="predicted"/>
<comment type="catalytic activity">
    <reaction evidence="1">
        <text>ATP + protein L-histidine = ADP + protein N-phospho-L-histidine.</text>
        <dbReference type="EC" id="2.7.13.3"/>
    </reaction>
</comment>
<comment type="caution">
    <text evidence="4">The sequence shown here is derived from an EMBL/GenBank/DDBJ whole genome shotgun (WGS) entry which is preliminary data.</text>
</comment>
<dbReference type="InterPro" id="IPR003661">
    <property type="entry name" value="HisK_dim/P_dom"/>
</dbReference>
<evidence type="ECO:0000256" key="1">
    <source>
        <dbReference type="ARBA" id="ARBA00000085"/>
    </source>
</evidence>